<feature type="region of interest" description="Disordered" evidence="4">
    <location>
        <begin position="1"/>
        <end position="190"/>
    </location>
</feature>
<evidence type="ECO:0000256" key="3">
    <source>
        <dbReference type="ARBA" id="ARBA00022833"/>
    </source>
</evidence>
<feature type="region of interest" description="Disordered" evidence="4">
    <location>
        <begin position="649"/>
        <end position="684"/>
    </location>
</feature>
<proteinExistence type="predicted"/>
<evidence type="ECO:0000313" key="6">
    <source>
        <dbReference type="Proteomes" id="UP001201980"/>
    </source>
</evidence>
<feature type="compositionally biased region" description="Low complexity" evidence="4">
    <location>
        <begin position="651"/>
        <end position="667"/>
    </location>
</feature>
<dbReference type="InterPro" id="IPR043145">
    <property type="entry name" value="Znf_ZZ_sf"/>
</dbReference>
<feature type="compositionally biased region" description="Basic and acidic residues" evidence="4">
    <location>
        <begin position="75"/>
        <end position="157"/>
    </location>
</feature>
<feature type="compositionally biased region" description="Basic and acidic residues" evidence="4">
    <location>
        <begin position="309"/>
        <end position="331"/>
    </location>
</feature>
<protein>
    <recommendedName>
        <fullName evidence="7">SH3 domain-containing protein</fullName>
    </recommendedName>
</protein>
<feature type="compositionally biased region" description="Basic and acidic residues" evidence="4">
    <location>
        <begin position="39"/>
        <end position="65"/>
    </location>
</feature>
<sequence length="920" mass="102716">MFLAGHPDRRRTDAEKEEIAKKYKSGDRVMPKVRAHKKSERERRAEEQDRRILDEVRDISLREAGVDTGSGSTSRRREERRKERERERSRNPSRESRMRRESRDRSQRQAPHPESRTSSGDEARSYRLAFRREHGTGSDTEGRQRSRRPESRRRSADGADSTPLRQVEHQSSLRELIASHSDAQREIEEFSRQIQEEGLLDGLDLDNIDLTEDSELSRRITEAYRRRQRQRSRTEPIRRSNASAMSRNSEQVQSPGSGSGSDAPRLRACDATTIAYSSRPASRHARSISTTSQNEERSRPPVSNAFLDPRSDAERRRRRRTSSETRSESRSNTDPTRPSVAEVRPAPRSTSDLPIRARRRADSAGSTAPRPVTADSRTVSSPTVALPDQGSNSHTLSFRDRMPPIAVTGPTPQQSPPQDQQPAETPAAARQRRSRPADISVPTPGPTVAPTSAVGGAVVAPLPSSGMLAPTIAPARPNVRSHIYIEPIFDCTWCNKPRIQYEVHYNCFICSGGSWNICLDCYRNRKGCRHWFGFGKQAFERWEEKRAIGPPGAQELATLERPHILAAMRFMKPQKPTTTNEKGQTVVEEDPSARLQSGNFCVRCLAWANDCYWWCMLCNFGHWGYCNDCVNTGHCCTHPLLPLTFRPDEQAGGASAPASTSGAAGIASPPPSPRSPNPPQSASVVDSHSMFYPFRPLTFTTTCDMCQKKILPTNPRLHCYQCRSGLVPGAKVGDYDICLPCYSNLEATGKISRDNGMSGTGGTGAGGWRRCLQGHRMAVVSFQQEEYGRRRVVVGEVVGGCSLEREEYDSSLGLEKWKWPNGSGAGFASRLVCKKVDETPPPVQQAAMGAADYPPNGGMGRKAITLHGWYPRGDREEDELMMPQMAEITEAIDCNETFWRGAYMGKVGYFPVDYVKVLEQ</sequence>
<feature type="region of interest" description="Disordered" evidence="4">
    <location>
        <begin position="221"/>
        <end position="449"/>
    </location>
</feature>
<feature type="compositionally biased region" description="Basic and acidic residues" evidence="4">
    <location>
        <begin position="1"/>
        <end position="30"/>
    </location>
</feature>
<keyword evidence="3" id="KW-0862">Zinc</keyword>
<dbReference type="Gene3D" id="3.30.60.90">
    <property type="match status" value="1"/>
</dbReference>
<comment type="caution">
    <text evidence="5">The sequence shown here is derived from an EMBL/GenBank/DDBJ whole genome shotgun (WGS) entry which is preliminary data.</text>
</comment>
<keyword evidence="2" id="KW-0863">Zinc-finger</keyword>
<dbReference type="EMBL" id="JAKWBI020000036">
    <property type="protein sequence ID" value="KAJ2905213.1"/>
    <property type="molecule type" value="Genomic_DNA"/>
</dbReference>
<evidence type="ECO:0000313" key="5">
    <source>
        <dbReference type="EMBL" id="KAJ2905213.1"/>
    </source>
</evidence>
<dbReference type="InterPro" id="IPR036028">
    <property type="entry name" value="SH3-like_dom_sf"/>
</dbReference>
<evidence type="ECO:0000256" key="4">
    <source>
        <dbReference type="SAM" id="MobiDB-lite"/>
    </source>
</evidence>
<dbReference type="SUPFAM" id="SSF50044">
    <property type="entry name" value="SH3-domain"/>
    <property type="match status" value="1"/>
</dbReference>
<feature type="compositionally biased region" description="Low complexity" evidence="4">
    <location>
        <begin position="410"/>
        <end position="429"/>
    </location>
</feature>
<evidence type="ECO:0000256" key="1">
    <source>
        <dbReference type="ARBA" id="ARBA00022723"/>
    </source>
</evidence>
<keyword evidence="6" id="KW-1185">Reference proteome</keyword>
<accession>A0AAD5RWP0</accession>
<feature type="compositionally biased region" description="Pro residues" evidence="4">
    <location>
        <begin position="668"/>
        <end position="679"/>
    </location>
</feature>
<reference evidence="5" key="1">
    <citation type="submission" date="2022-07" db="EMBL/GenBank/DDBJ databases">
        <title>Draft genome sequence of Zalerion maritima ATCC 34329, a (micro)plastics degrading marine fungus.</title>
        <authorList>
            <person name="Paco A."/>
            <person name="Goncalves M.F.M."/>
            <person name="Rocha-Santos T.A.P."/>
            <person name="Alves A."/>
        </authorList>
    </citation>
    <scope>NUCLEOTIDE SEQUENCE</scope>
    <source>
        <strain evidence="5">ATCC 34329</strain>
    </source>
</reference>
<feature type="compositionally biased region" description="Low complexity" evidence="4">
    <location>
        <begin position="239"/>
        <end position="249"/>
    </location>
</feature>
<evidence type="ECO:0008006" key="7">
    <source>
        <dbReference type="Google" id="ProtNLM"/>
    </source>
</evidence>
<evidence type="ECO:0000256" key="2">
    <source>
        <dbReference type="ARBA" id="ARBA00022771"/>
    </source>
</evidence>
<dbReference type="GO" id="GO:0008270">
    <property type="term" value="F:zinc ion binding"/>
    <property type="evidence" value="ECO:0007669"/>
    <property type="project" value="UniProtKB-KW"/>
</dbReference>
<dbReference type="AlphaFoldDB" id="A0AAD5RWP0"/>
<dbReference type="SUPFAM" id="SSF57850">
    <property type="entry name" value="RING/U-box"/>
    <property type="match status" value="1"/>
</dbReference>
<name>A0AAD5RWP0_9PEZI</name>
<organism evidence="5 6">
    <name type="scientific">Zalerion maritima</name>
    <dbReference type="NCBI Taxonomy" id="339359"/>
    <lineage>
        <taxon>Eukaryota</taxon>
        <taxon>Fungi</taxon>
        <taxon>Dikarya</taxon>
        <taxon>Ascomycota</taxon>
        <taxon>Pezizomycotina</taxon>
        <taxon>Sordariomycetes</taxon>
        <taxon>Lulworthiomycetidae</taxon>
        <taxon>Lulworthiales</taxon>
        <taxon>Lulworthiaceae</taxon>
        <taxon>Zalerion</taxon>
    </lineage>
</organism>
<keyword evidence="1" id="KW-0479">Metal-binding</keyword>
<dbReference type="Proteomes" id="UP001201980">
    <property type="component" value="Unassembled WGS sequence"/>
</dbReference>
<gene>
    <name evidence="5" type="ORF">MKZ38_006119</name>
</gene>
<feature type="compositionally biased region" description="Polar residues" evidence="4">
    <location>
        <begin position="375"/>
        <end position="396"/>
    </location>
</feature>